<evidence type="ECO:0000313" key="2">
    <source>
        <dbReference type="Proteomes" id="UP000178336"/>
    </source>
</evidence>
<evidence type="ECO:0000313" key="1">
    <source>
        <dbReference type="EMBL" id="OGD96014.1"/>
    </source>
</evidence>
<gene>
    <name evidence="1" type="ORF">A3A48_00045</name>
</gene>
<comment type="caution">
    <text evidence="1">The sequence shown here is derived from an EMBL/GenBank/DDBJ whole genome shotgun (WGS) entry which is preliminary data.</text>
</comment>
<proteinExistence type="predicted"/>
<organism evidence="1 2">
    <name type="scientific">Candidatus Curtissbacteria bacterium RIFCSPLOWO2_01_FULL_37_9</name>
    <dbReference type="NCBI Taxonomy" id="1797724"/>
    <lineage>
        <taxon>Bacteria</taxon>
        <taxon>Candidatus Curtissiibacteriota</taxon>
    </lineage>
</organism>
<name>A0A1F5GW27_9BACT</name>
<sequence length="87" mass="10154">MRIQGTAIIRDRGQLTIPEKVRKVQTWISPASVVTITSENPDEIVIRPYSSKNVDWDKLWKMIRKSRSIKGKRGNLSEFIARDRYSH</sequence>
<dbReference type="EMBL" id="MFBN01000002">
    <property type="protein sequence ID" value="OGD96014.1"/>
    <property type="molecule type" value="Genomic_DNA"/>
</dbReference>
<dbReference type="STRING" id="1797724.A3A48_00045"/>
<dbReference type="Proteomes" id="UP000178336">
    <property type="component" value="Unassembled WGS sequence"/>
</dbReference>
<reference evidence="1 2" key="1">
    <citation type="journal article" date="2016" name="Nat. Commun.">
        <title>Thousands of microbial genomes shed light on interconnected biogeochemical processes in an aquifer system.</title>
        <authorList>
            <person name="Anantharaman K."/>
            <person name="Brown C.T."/>
            <person name="Hug L.A."/>
            <person name="Sharon I."/>
            <person name="Castelle C.J."/>
            <person name="Probst A.J."/>
            <person name="Thomas B.C."/>
            <person name="Singh A."/>
            <person name="Wilkins M.J."/>
            <person name="Karaoz U."/>
            <person name="Brodie E.L."/>
            <person name="Williams K.H."/>
            <person name="Hubbard S.S."/>
            <person name="Banfield J.F."/>
        </authorList>
    </citation>
    <scope>NUCLEOTIDE SEQUENCE [LARGE SCALE GENOMIC DNA]</scope>
</reference>
<protein>
    <submittedName>
        <fullName evidence="1">Uncharacterized protein</fullName>
    </submittedName>
</protein>
<accession>A0A1F5GW27</accession>
<dbReference type="AlphaFoldDB" id="A0A1F5GW27"/>